<protein>
    <submittedName>
        <fullName evidence="1">Uncharacterized protein</fullName>
    </submittedName>
</protein>
<gene>
    <name evidence="1" type="ORF">BN1708_020775</name>
</gene>
<dbReference type="EMBL" id="CVQH01004420">
    <property type="protein sequence ID" value="CRK13037.1"/>
    <property type="molecule type" value="Genomic_DNA"/>
</dbReference>
<feature type="non-terminal residue" evidence="1">
    <location>
        <position position="13"/>
    </location>
</feature>
<accession>A0A0G4KTH5</accession>
<name>A0A0G4KTH5_VERLO</name>
<sequence length="13" mass="1246">MSLAAAATLTPLS</sequence>
<dbReference type="Proteomes" id="UP000044602">
    <property type="component" value="Unassembled WGS sequence"/>
</dbReference>
<evidence type="ECO:0000313" key="2">
    <source>
        <dbReference type="Proteomes" id="UP000044602"/>
    </source>
</evidence>
<proteinExistence type="predicted"/>
<evidence type="ECO:0000313" key="1">
    <source>
        <dbReference type="EMBL" id="CRK13037.1"/>
    </source>
</evidence>
<reference evidence="2" key="1">
    <citation type="submission" date="2015-05" db="EMBL/GenBank/DDBJ databases">
        <authorList>
            <person name="Fogelqvist Johan"/>
        </authorList>
    </citation>
    <scope>NUCLEOTIDE SEQUENCE [LARGE SCALE GENOMIC DNA]</scope>
</reference>
<organism evidence="1 2">
    <name type="scientific">Verticillium longisporum</name>
    <name type="common">Verticillium dahliae var. longisporum</name>
    <dbReference type="NCBI Taxonomy" id="100787"/>
    <lineage>
        <taxon>Eukaryota</taxon>
        <taxon>Fungi</taxon>
        <taxon>Dikarya</taxon>
        <taxon>Ascomycota</taxon>
        <taxon>Pezizomycotina</taxon>
        <taxon>Sordariomycetes</taxon>
        <taxon>Hypocreomycetidae</taxon>
        <taxon>Glomerellales</taxon>
        <taxon>Plectosphaerellaceae</taxon>
        <taxon>Verticillium</taxon>
    </lineage>
</organism>
<keyword evidence="2" id="KW-1185">Reference proteome</keyword>